<gene>
    <name evidence="2" type="ORF">J6I44_12175</name>
</gene>
<evidence type="ECO:0000313" key="2">
    <source>
        <dbReference type="EMBL" id="MCW9707614.1"/>
    </source>
</evidence>
<organism evidence="2 3">
    <name type="scientific">Fodinibius salsisoli</name>
    <dbReference type="NCBI Taxonomy" id="2820877"/>
    <lineage>
        <taxon>Bacteria</taxon>
        <taxon>Pseudomonadati</taxon>
        <taxon>Balneolota</taxon>
        <taxon>Balneolia</taxon>
        <taxon>Balneolales</taxon>
        <taxon>Balneolaceae</taxon>
        <taxon>Fodinibius</taxon>
    </lineage>
</organism>
<name>A0ABT3PP39_9BACT</name>
<dbReference type="InterPro" id="IPR021862">
    <property type="entry name" value="DUF3472"/>
</dbReference>
<proteinExistence type="predicted"/>
<dbReference type="InterPro" id="IPR031712">
    <property type="entry name" value="DUF5077"/>
</dbReference>
<evidence type="ECO:0000313" key="3">
    <source>
        <dbReference type="Proteomes" id="UP001207918"/>
    </source>
</evidence>
<dbReference type="Pfam" id="PF16871">
    <property type="entry name" value="DUF5077"/>
    <property type="match status" value="1"/>
</dbReference>
<reference evidence="2 3" key="1">
    <citation type="submission" date="2021-03" db="EMBL/GenBank/DDBJ databases">
        <title>Aliifodinibius sp. nov., a new bacterium isolated from saline soil.</title>
        <authorList>
            <person name="Galisteo C."/>
            <person name="De La Haba R."/>
            <person name="Sanchez-Porro C."/>
            <person name="Ventosa A."/>
        </authorList>
    </citation>
    <scope>NUCLEOTIDE SEQUENCE [LARGE SCALE GENOMIC DNA]</scope>
    <source>
        <strain evidence="2 3">1BSP15-2V2</strain>
    </source>
</reference>
<feature type="domain" description="DUF5077" evidence="1">
    <location>
        <begin position="43"/>
        <end position="159"/>
    </location>
</feature>
<comment type="caution">
    <text evidence="2">The sequence shown here is derived from an EMBL/GenBank/DDBJ whole genome shotgun (WGS) entry which is preliminary data.</text>
</comment>
<protein>
    <submittedName>
        <fullName evidence="2">DUF3472 domain-containing protein</fullName>
    </submittedName>
</protein>
<dbReference type="RefSeq" id="WP_265766404.1">
    <property type="nucleotide sequence ID" value="NZ_JAGGJA010000007.1"/>
</dbReference>
<dbReference type="EMBL" id="JAGGJA010000007">
    <property type="protein sequence ID" value="MCW9707614.1"/>
    <property type="molecule type" value="Genomic_DNA"/>
</dbReference>
<sequence>MNYIQRDLLIKLVTMSIVVTVLGCSADGETVGQNKGIVKTVEVPLGGNTYQTGPPSGDEISNAGIEGWQHSASNFSVFIKFDRQVTVDVSLRGSVDAGTSTVEILHGETVYNVAISSQSEKEVSVGKVGISEAGYARFDIKGVEKEGDTYAHISDLILKVPEDVKVTYVRDNKKNRFYWGRRGPSVHLGYGFPEETDIEWFYSEVTVPKGQDPVGSYFMANGFGEGYFGIQVNASDERRVLFSVWSPYQTDNPEEIPEEQRIQVLKKGEGVYTGKFGNEGSGGQSYWVYPWEAGTTYRFLNGARPDGEGNTIYTAYFYLPNQQQWKLIAQFKRPQTDSWYTRPHSFLENFVDTNGYLGRLAWYHNQWARDKSGQWHQITEARFMGDDIAQRAYRTDFAGGAEEGRFFLRNGGFFDDHVPLNTTLDIQGTGQPPTVNFDILP</sequence>
<dbReference type="Pfam" id="PF11958">
    <property type="entry name" value="DUF3472"/>
    <property type="match status" value="1"/>
</dbReference>
<accession>A0ABT3PP39</accession>
<dbReference type="Proteomes" id="UP001207918">
    <property type="component" value="Unassembled WGS sequence"/>
</dbReference>
<keyword evidence="3" id="KW-1185">Reference proteome</keyword>
<dbReference type="PROSITE" id="PS51257">
    <property type="entry name" value="PROKAR_LIPOPROTEIN"/>
    <property type="match status" value="1"/>
</dbReference>
<evidence type="ECO:0000259" key="1">
    <source>
        <dbReference type="Pfam" id="PF16871"/>
    </source>
</evidence>